<dbReference type="PANTHER" id="PTHR34139:SF1">
    <property type="entry name" value="RNASE MJ1380-RELATED"/>
    <property type="match status" value="1"/>
</dbReference>
<keyword evidence="5" id="KW-0378">Hydrolase</keyword>
<evidence type="ECO:0000256" key="2">
    <source>
        <dbReference type="ARBA" id="ARBA00022649"/>
    </source>
</evidence>
<accession>A0A2H0WYB4</accession>
<dbReference type="Proteomes" id="UP000229574">
    <property type="component" value="Unassembled WGS sequence"/>
</dbReference>
<name>A0A2H0WYB4_9BACT</name>
<evidence type="ECO:0000313" key="7">
    <source>
        <dbReference type="Proteomes" id="UP000229574"/>
    </source>
</evidence>
<dbReference type="Pfam" id="PF01934">
    <property type="entry name" value="HepT-like"/>
    <property type="match status" value="1"/>
</dbReference>
<dbReference type="InterPro" id="IPR008201">
    <property type="entry name" value="HepT-like"/>
</dbReference>
<keyword evidence="1" id="KW-0597">Phosphoprotein</keyword>
<dbReference type="GO" id="GO:0016787">
    <property type="term" value="F:hydrolase activity"/>
    <property type="evidence" value="ECO:0007669"/>
    <property type="project" value="UniProtKB-KW"/>
</dbReference>
<dbReference type="EMBL" id="PEYY01000138">
    <property type="protein sequence ID" value="PIS17607.1"/>
    <property type="molecule type" value="Genomic_DNA"/>
</dbReference>
<keyword evidence="4" id="KW-0547">Nucleotide-binding</keyword>
<dbReference type="AlphaFoldDB" id="A0A2H0WYB4"/>
<evidence type="ECO:0000256" key="3">
    <source>
        <dbReference type="ARBA" id="ARBA00022722"/>
    </source>
</evidence>
<evidence type="ECO:0008006" key="8">
    <source>
        <dbReference type="Google" id="ProtNLM"/>
    </source>
</evidence>
<evidence type="ECO:0000256" key="5">
    <source>
        <dbReference type="ARBA" id="ARBA00022801"/>
    </source>
</evidence>
<comment type="caution">
    <text evidence="6">The sequence shown here is derived from an EMBL/GenBank/DDBJ whole genome shotgun (WGS) entry which is preliminary data.</text>
</comment>
<gene>
    <name evidence="6" type="ORF">COT54_03780</name>
</gene>
<dbReference type="PANTHER" id="PTHR34139">
    <property type="entry name" value="UPF0331 PROTEIN MJ0127"/>
    <property type="match status" value="1"/>
</dbReference>
<evidence type="ECO:0000256" key="4">
    <source>
        <dbReference type="ARBA" id="ARBA00022741"/>
    </source>
</evidence>
<dbReference type="GO" id="GO:0110001">
    <property type="term" value="C:toxin-antitoxin complex"/>
    <property type="evidence" value="ECO:0007669"/>
    <property type="project" value="InterPro"/>
</dbReference>
<reference evidence="7" key="1">
    <citation type="submission" date="2017-09" db="EMBL/GenBank/DDBJ databases">
        <title>Depth-based differentiation of microbial function through sediment-hosted aquifers and enrichment of novel symbionts in the deep terrestrial subsurface.</title>
        <authorList>
            <person name="Probst A.J."/>
            <person name="Ladd B."/>
            <person name="Jarett J.K."/>
            <person name="Geller-Mcgrath D.E."/>
            <person name="Sieber C.M.K."/>
            <person name="Emerson J.B."/>
            <person name="Anantharaman K."/>
            <person name="Thomas B.C."/>
            <person name="Malmstrom R."/>
            <person name="Stieglmeier M."/>
            <person name="Klingl A."/>
            <person name="Woyke T."/>
            <person name="Ryan C.M."/>
            <person name="Banfield J.F."/>
        </authorList>
    </citation>
    <scope>NUCLEOTIDE SEQUENCE [LARGE SCALE GENOMIC DNA]</scope>
</reference>
<keyword evidence="2" id="KW-1277">Toxin-antitoxin system</keyword>
<dbReference type="GO" id="GO:0004540">
    <property type="term" value="F:RNA nuclease activity"/>
    <property type="evidence" value="ECO:0007669"/>
    <property type="project" value="InterPro"/>
</dbReference>
<organism evidence="6 7">
    <name type="scientific">Candidatus Collierbacteria bacterium CG09_land_8_20_14_0_10_46_12</name>
    <dbReference type="NCBI Taxonomy" id="1974533"/>
    <lineage>
        <taxon>Bacteria</taxon>
        <taxon>Candidatus Collieribacteriota</taxon>
    </lineage>
</organism>
<proteinExistence type="predicted"/>
<dbReference type="InterPro" id="IPR051813">
    <property type="entry name" value="HepT_RNase_toxin"/>
</dbReference>
<evidence type="ECO:0000313" key="6">
    <source>
        <dbReference type="EMBL" id="PIS17607.1"/>
    </source>
</evidence>
<protein>
    <recommendedName>
        <fullName evidence="8">DUF86 domain-containing protein</fullName>
    </recommendedName>
</protein>
<evidence type="ECO:0000256" key="1">
    <source>
        <dbReference type="ARBA" id="ARBA00022553"/>
    </source>
</evidence>
<sequence length="94" mass="11148">MIKDNSVYLKHILESIIHIEQFLEEIDHSEVIGEAANQLNKTFLTQHPDIPWENIIGMRHKLIHDYFEVKMELVWDTCTIDLPRLKPQLESLIQ</sequence>
<keyword evidence="3" id="KW-0540">Nuclease</keyword>
<dbReference type="GO" id="GO:0000166">
    <property type="term" value="F:nucleotide binding"/>
    <property type="evidence" value="ECO:0007669"/>
    <property type="project" value="UniProtKB-KW"/>
</dbReference>